<dbReference type="EMBL" id="BARU01035477">
    <property type="protein sequence ID" value="GAH81042.1"/>
    <property type="molecule type" value="Genomic_DNA"/>
</dbReference>
<gene>
    <name evidence="2" type="ORF">S03H2_55533</name>
</gene>
<dbReference type="AlphaFoldDB" id="X1IH68"/>
<name>X1IH68_9ZZZZ</name>
<reference evidence="2" key="1">
    <citation type="journal article" date="2014" name="Front. Microbiol.">
        <title>High frequency of phylogenetically diverse reductive dehalogenase-homologous genes in deep subseafloor sedimentary metagenomes.</title>
        <authorList>
            <person name="Kawai M."/>
            <person name="Futagami T."/>
            <person name="Toyoda A."/>
            <person name="Takaki Y."/>
            <person name="Nishi S."/>
            <person name="Hori S."/>
            <person name="Arai W."/>
            <person name="Tsubouchi T."/>
            <person name="Morono Y."/>
            <person name="Uchiyama I."/>
            <person name="Ito T."/>
            <person name="Fujiyama A."/>
            <person name="Inagaki F."/>
            <person name="Takami H."/>
        </authorList>
    </citation>
    <scope>NUCLEOTIDE SEQUENCE</scope>
    <source>
        <strain evidence="2">Expedition CK06-06</strain>
    </source>
</reference>
<sequence length="72" mass="7995">AWHEGDYTIRVEAKATGFLAELTTFAIESVEPFVEEEEEPGFWESQGPTITGAVIVLAVIAIAYVYMSQRKT</sequence>
<feature type="non-terminal residue" evidence="2">
    <location>
        <position position="1"/>
    </location>
</feature>
<evidence type="ECO:0000313" key="2">
    <source>
        <dbReference type="EMBL" id="GAH81042.1"/>
    </source>
</evidence>
<accession>X1IH68</accession>
<organism evidence="2">
    <name type="scientific">marine sediment metagenome</name>
    <dbReference type="NCBI Taxonomy" id="412755"/>
    <lineage>
        <taxon>unclassified sequences</taxon>
        <taxon>metagenomes</taxon>
        <taxon>ecological metagenomes</taxon>
    </lineage>
</organism>
<keyword evidence="1" id="KW-1133">Transmembrane helix</keyword>
<keyword evidence="1" id="KW-0472">Membrane</keyword>
<keyword evidence="1" id="KW-0812">Transmembrane</keyword>
<protein>
    <submittedName>
        <fullName evidence="2">Uncharacterized protein</fullName>
    </submittedName>
</protein>
<comment type="caution">
    <text evidence="2">The sequence shown here is derived from an EMBL/GenBank/DDBJ whole genome shotgun (WGS) entry which is preliminary data.</text>
</comment>
<evidence type="ECO:0000256" key="1">
    <source>
        <dbReference type="SAM" id="Phobius"/>
    </source>
</evidence>
<proteinExistence type="predicted"/>
<feature type="transmembrane region" description="Helical" evidence="1">
    <location>
        <begin position="49"/>
        <end position="67"/>
    </location>
</feature>